<evidence type="ECO:0000256" key="5">
    <source>
        <dbReference type="ARBA" id="ARBA00022989"/>
    </source>
</evidence>
<accession>A0A7X2ZBR3</accession>
<keyword evidence="9" id="KW-1185">Reference proteome</keyword>
<dbReference type="InterPro" id="IPR011701">
    <property type="entry name" value="MFS"/>
</dbReference>
<name>A0A7X2ZBR3_9BACL</name>
<feature type="transmembrane region" description="Helical" evidence="7">
    <location>
        <begin position="162"/>
        <end position="182"/>
    </location>
</feature>
<feature type="transmembrane region" description="Helical" evidence="7">
    <location>
        <begin position="7"/>
        <end position="28"/>
    </location>
</feature>
<dbReference type="PANTHER" id="PTHR43266:SF7">
    <property type="entry name" value="TRANSPORTER, PUTATIVE-RELATED"/>
    <property type="match status" value="1"/>
</dbReference>
<dbReference type="Gene3D" id="1.20.1250.20">
    <property type="entry name" value="MFS general substrate transporter like domains"/>
    <property type="match status" value="1"/>
</dbReference>
<reference evidence="8 9" key="1">
    <citation type="submission" date="2019-11" db="EMBL/GenBank/DDBJ databases">
        <title>Draft genome sequences of five Paenibacillus species of dairy origin.</title>
        <authorList>
            <person name="Olajide A.M."/>
            <person name="Chen S."/>
            <person name="Lapointe G."/>
        </authorList>
    </citation>
    <scope>NUCLEOTIDE SEQUENCE [LARGE SCALE GENOMIC DNA]</scope>
    <source>
        <strain evidence="8 9">2CS3</strain>
    </source>
</reference>
<keyword evidence="6 7" id="KW-0472">Membrane</keyword>
<dbReference type="GO" id="GO:0022857">
    <property type="term" value="F:transmembrane transporter activity"/>
    <property type="evidence" value="ECO:0007669"/>
    <property type="project" value="InterPro"/>
</dbReference>
<comment type="caution">
    <text evidence="8">The sequence shown here is derived from an EMBL/GenBank/DDBJ whole genome shotgun (WGS) entry which is preliminary data.</text>
</comment>
<feature type="transmembrane region" description="Helical" evidence="7">
    <location>
        <begin position="388"/>
        <end position="404"/>
    </location>
</feature>
<keyword evidence="3" id="KW-1003">Cell membrane</keyword>
<dbReference type="PANTHER" id="PTHR43266">
    <property type="entry name" value="MACROLIDE-EFFLUX PROTEIN"/>
    <property type="match status" value="1"/>
</dbReference>
<keyword evidence="4 7" id="KW-0812">Transmembrane</keyword>
<feature type="transmembrane region" description="Helical" evidence="7">
    <location>
        <begin position="365"/>
        <end position="382"/>
    </location>
</feature>
<dbReference type="Proteomes" id="UP000450917">
    <property type="component" value="Unassembled WGS sequence"/>
</dbReference>
<evidence type="ECO:0000313" key="8">
    <source>
        <dbReference type="EMBL" id="MUG71899.1"/>
    </source>
</evidence>
<dbReference type="EMBL" id="WNZX01000011">
    <property type="protein sequence ID" value="MUG71899.1"/>
    <property type="molecule type" value="Genomic_DNA"/>
</dbReference>
<dbReference type="SUPFAM" id="SSF103473">
    <property type="entry name" value="MFS general substrate transporter"/>
    <property type="match status" value="1"/>
</dbReference>
<evidence type="ECO:0000313" key="9">
    <source>
        <dbReference type="Proteomes" id="UP000450917"/>
    </source>
</evidence>
<feature type="transmembrane region" description="Helical" evidence="7">
    <location>
        <begin position="270"/>
        <end position="287"/>
    </location>
</feature>
<feature type="transmembrane region" description="Helical" evidence="7">
    <location>
        <begin position="234"/>
        <end position="258"/>
    </location>
</feature>
<keyword evidence="5 7" id="KW-1133">Transmembrane helix</keyword>
<dbReference type="CDD" id="cd06173">
    <property type="entry name" value="MFS_MefA_like"/>
    <property type="match status" value="1"/>
</dbReference>
<dbReference type="GO" id="GO:0005886">
    <property type="term" value="C:plasma membrane"/>
    <property type="evidence" value="ECO:0007669"/>
    <property type="project" value="UniProtKB-SubCell"/>
</dbReference>
<gene>
    <name evidence="8" type="ORF">GNP93_14595</name>
</gene>
<evidence type="ECO:0000256" key="7">
    <source>
        <dbReference type="SAM" id="Phobius"/>
    </source>
</evidence>
<feature type="transmembrane region" description="Helical" evidence="7">
    <location>
        <begin position="40"/>
        <end position="60"/>
    </location>
</feature>
<evidence type="ECO:0000256" key="2">
    <source>
        <dbReference type="ARBA" id="ARBA00022448"/>
    </source>
</evidence>
<comment type="subcellular location">
    <subcellularLocation>
        <location evidence="1">Cell membrane</location>
        <topology evidence="1">Multi-pass membrane protein</topology>
    </subcellularLocation>
</comment>
<keyword evidence="2" id="KW-0813">Transport</keyword>
<dbReference type="RefSeq" id="WP_127605126.1">
    <property type="nucleotide sequence ID" value="NZ_JBDLZV010000001.1"/>
</dbReference>
<dbReference type="AlphaFoldDB" id="A0A7X2ZBR3"/>
<organism evidence="8 9">
    <name type="scientific">Paenibacillus validus</name>
    <dbReference type="NCBI Taxonomy" id="44253"/>
    <lineage>
        <taxon>Bacteria</taxon>
        <taxon>Bacillati</taxon>
        <taxon>Bacillota</taxon>
        <taxon>Bacilli</taxon>
        <taxon>Bacillales</taxon>
        <taxon>Paenibacillaceae</taxon>
        <taxon>Paenibacillus</taxon>
    </lineage>
</organism>
<protein>
    <submittedName>
        <fullName evidence="8">MFS transporter</fullName>
    </submittedName>
</protein>
<evidence type="ECO:0000256" key="1">
    <source>
        <dbReference type="ARBA" id="ARBA00004651"/>
    </source>
</evidence>
<dbReference type="InterPro" id="IPR036259">
    <property type="entry name" value="MFS_trans_sf"/>
</dbReference>
<proteinExistence type="predicted"/>
<feature type="transmembrane region" description="Helical" evidence="7">
    <location>
        <begin position="324"/>
        <end position="344"/>
    </location>
</feature>
<dbReference type="Pfam" id="PF07690">
    <property type="entry name" value="MFS_1"/>
    <property type="match status" value="1"/>
</dbReference>
<evidence type="ECO:0000256" key="6">
    <source>
        <dbReference type="ARBA" id="ARBA00023136"/>
    </source>
</evidence>
<feature type="transmembrane region" description="Helical" evidence="7">
    <location>
        <begin position="96"/>
        <end position="115"/>
    </location>
</feature>
<sequence>MWRNRNVWIVLTGEFIAGLGLWMSIIANLEFMQQRVPSDFVKSLILIAGLLAGVAFGPLAGRVIDTVSKKRVLLYASAGRMLSVCFMFIALQQDSIGWMVVFFVSLQASAAFYFPALQSVIPLIVTDRDLLALNGVHMNAGTLARILGTTLAGLLLSVMSLYGLYMLAMAAYALLLVSTFFLQVRERDTPAAAEYGIPAGPGKREAEAMDERAEGPAERGFKAIVPLLRTQPTVLTVLLLTIIPTVFIGGFNLMVINISELQHDPGVKSWLYAVEGTSIILTGFLVKRFARKGSLLSRLFLFALFVAGAELLLVFAHVKLWSLLAFGVFGFAVGGFFPAAATLFQRDVPQAYHGRFFSFRSMLDRVMFQAVLLSTGLLLDTIGLRQMVLWYGVLSLALAGWLAVREANRMRRRRPGDAGVS</sequence>
<feature type="transmembrane region" description="Helical" evidence="7">
    <location>
        <begin position="299"/>
        <end position="318"/>
    </location>
</feature>
<evidence type="ECO:0000256" key="4">
    <source>
        <dbReference type="ARBA" id="ARBA00022692"/>
    </source>
</evidence>
<feature type="transmembrane region" description="Helical" evidence="7">
    <location>
        <begin position="136"/>
        <end position="156"/>
    </location>
</feature>
<feature type="transmembrane region" description="Helical" evidence="7">
    <location>
        <begin position="72"/>
        <end position="90"/>
    </location>
</feature>
<evidence type="ECO:0000256" key="3">
    <source>
        <dbReference type="ARBA" id="ARBA00022475"/>
    </source>
</evidence>